<dbReference type="RefSeq" id="XP_007932220.1">
    <property type="nucleotide sequence ID" value="XM_007934029.1"/>
</dbReference>
<proteinExistence type="predicted"/>
<reference evidence="2 3" key="1">
    <citation type="journal article" date="2012" name="PLoS Pathog.">
        <title>Diverse lifestyles and strategies of plant pathogenesis encoded in the genomes of eighteen Dothideomycetes fungi.</title>
        <authorList>
            <person name="Ohm R.A."/>
            <person name="Feau N."/>
            <person name="Henrissat B."/>
            <person name="Schoch C.L."/>
            <person name="Horwitz B.A."/>
            <person name="Barry K.W."/>
            <person name="Condon B.J."/>
            <person name="Copeland A.C."/>
            <person name="Dhillon B."/>
            <person name="Glaser F."/>
            <person name="Hesse C.N."/>
            <person name="Kosti I."/>
            <person name="LaButti K."/>
            <person name="Lindquist E.A."/>
            <person name="Lucas S."/>
            <person name="Salamov A.A."/>
            <person name="Bradshaw R.E."/>
            <person name="Ciuffetti L."/>
            <person name="Hamelin R.C."/>
            <person name="Kema G.H.J."/>
            <person name="Lawrence C."/>
            <person name="Scott J.A."/>
            <person name="Spatafora J.W."/>
            <person name="Turgeon B.G."/>
            <person name="de Wit P.J.G.M."/>
            <person name="Zhong S."/>
            <person name="Goodwin S.B."/>
            <person name="Grigoriev I.V."/>
        </authorList>
    </citation>
    <scope>NUCLEOTIDE SEQUENCE [LARGE SCALE GENOMIC DNA]</scope>
    <source>
        <strain evidence="2 3">CIRAD86</strain>
    </source>
</reference>
<sequence>MKFLEARSSGPGTPNFLMLTYIADAFYTICFRLAVDWIPGHARHQFAHEMVLFTPVTPFAPKQVIVLSTNVITISLSDSSQGADAEREVVVVAVANLLEYFRIYLLYACIDVACSKNASVGSIVGIALHIHTVDVYSLLNTEPVERHDLDSQKTRTSDCPKIKHHNQDLGNTNAGEDIPSRAVLPNTLQEFMLQDQREQSKHTPSWNTVRTSRSAQHSVQYPAMRYEASLLAASGIIGMESNSLAARKQMRLVLPWRFICAVHIIAAVANQAGREAGQMAGQEAGHGAGHKAGCEVSHEAGPGHQVIGQVMGQVVNQIMNQAGYATTINQVMKQVTKQVVSSWDRLCHPHQLGHEAGHEAGGQFIRQAMPSPSTRWPVHKTGDAIPTNQVMKQTGYAIMIAMKQVMEQVVKQAVKQVMKQVIEQAVMNQVMNQEAGHRETGYEAGHAITIKQVMKQSRLKWALQRVLANNELDIVANVRRPTGVIIQLWDLCRTKFWTVSVKTCFAAAALWSLSYLHRFFPDNQARGSDGYPASYTMLGCVPVLPVNTTTTSTSTPTHTTSRRRTFYITARLYEASAHKPRRFCSCHAYNATERSIIIIKSGIIVGSSILIIESGIIIIESGPIIENASSSASYPSDCAGS</sequence>
<keyword evidence="3" id="KW-1185">Reference proteome</keyword>
<organism evidence="2 3">
    <name type="scientific">Pseudocercospora fijiensis (strain CIRAD86)</name>
    <name type="common">Black leaf streak disease fungus</name>
    <name type="synonym">Mycosphaerella fijiensis</name>
    <dbReference type="NCBI Taxonomy" id="383855"/>
    <lineage>
        <taxon>Eukaryota</taxon>
        <taxon>Fungi</taxon>
        <taxon>Dikarya</taxon>
        <taxon>Ascomycota</taxon>
        <taxon>Pezizomycotina</taxon>
        <taxon>Dothideomycetes</taxon>
        <taxon>Dothideomycetidae</taxon>
        <taxon>Mycosphaerellales</taxon>
        <taxon>Mycosphaerellaceae</taxon>
        <taxon>Pseudocercospora</taxon>
    </lineage>
</organism>
<name>M3AJ07_PSEFD</name>
<dbReference type="EMBL" id="KB446567">
    <property type="protein sequence ID" value="EME77173.1"/>
    <property type="molecule type" value="Genomic_DNA"/>
</dbReference>
<dbReference type="Proteomes" id="UP000016932">
    <property type="component" value="Unassembled WGS sequence"/>
</dbReference>
<dbReference type="AlphaFoldDB" id="M3AJ07"/>
<feature type="compositionally biased region" description="Basic and acidic residues" evidence="1">
    <location>
        <begin position="147"/>
        <end position="167"/>
    </location>
</feature>
<evidence type="ECO:0000313" key="2">
    <source>
        <dbReference type="EMBL" id="EME77173.1"/>
    </source>
</evidence>
<evidence type="ECO:0000256" key="1">
    <source>
        <dbReference type="SAM" id="MobiDB-lite"/>
    </source>
</evidence>
<dbReference type="KEGG" id="pfj:MYCFIDRAFT_180049"/>
<gene>
    <name evidence="2" type="ORF">MYCFIDRAFT_180049</name>
</gene>
<feature type="region of interest" description="Disordered" evidence="1">
    <location>
        <begin position="147"/>
        <end position="176"/>
    </location>
</feature>
<dbReference type="HOGENOM" id="CLU_427069_0_0_1"/>
<dbReference type="VEuPathDB" id="FungiDB:MYCFIDRAFT_180049"/>
<accession>M3AJ07</accession>
<evidence type="ECO:0000313" key="3">
    <source>
        <dbReference type="Proteomes" id="UP000016932"/>
    </source>
</evidence>
<dbReference type="GeneID" id="19334267"/>
<protein>
    <submittedName>
        <fullName evidence="2">Uncharacterized protein</fullName>
    </submittedName>
</protein>